<feature type="domain" description="Large ribosomal subunit protein uL6 alpha-beta" evidence="9">
    <location>
        <begin position="90"/>
        <end position="163"/>
    </location>
</feature>
<dbReference type="HAMAP" id="MF_01365_B">
    <property type="entry name" value="Ribosomal_uL6_B"/>
    <property type="match status" value="1"/>
</dbReference>
<dbReference type="InterPro" id="IPR002358">
    <property type="entry name" value="Ribosomal_uL6_CS"/>
</dbReference>
<dbReference type="FunFam" id="3.90.930.12:FF:000001">
    <property type="entry name" value="50S ribosomal protein L6"/>
    <property type="match status" value="1"/>
</dbReference>
<protein>
    <recommendedName>
        <fullName evidence="6">Large ribosomal subunit protein uL6</fullName>
    </recommendedName>
</protein>
<keyword evidence="3 6" id="KW-0694">RNA-binding</keyword>
<comment type="function">
    <text evidence="6 8">This protein binds to the 23S rRNA, and is important in its secondary structure. It is located near the subunit interface in the base of the L7/L12 stalk, and near the tRNA binding site of the peptidyltransferase center.</text>
</comment>
<sequence length="180" mass="19262">MSKIGKLAIKIPEGVSIEIEGKTLKVTGPKGSLTRNIPKEFEVLNQGAEILIVAKGSGEKMNALHGTTRALTANMVKGVSEGWSKKLELVGTGYRAELSGDTLTLAIGFSHPVKFVAPYGIAFKVEKTDITIEGTDKELVGEVAAKIRAVRPPEPYKGKGIKYKDEFIRRKAGKAAKAVA</sequence>
<dbReference type="InterPro" id="IPR036789">
    <property type="entry name" value="Ribosomal_uL6-like_a/b-dom_sf"/>
</dbReference>
<comment type="caution">
    <text evidence="10">The sequence shown here is derived from an EMBL/GenBank/DDBJ whole genome shotgun (WGS) entry which is preliminary data.</text>
</comment>
<dbReference type="GO" id="GO:0002181">
    <property type="term" value="P:cytoplasmic translation"/>
    <property type="evidence" value="ECO:0007669"/>
    <property type="project" value="TreeGrafter"/>
</dbReference>
<name>A0A1F7XWZ4_9BACT</name>
<evidence type="ECO:0000256" key="4">
    <source>
        <dbReference type="ARBA" id="ARBA00022980"/>
    </source>
</evidence>
<keyword evidence="4 6" id="KW-0689">Ribosomal protein</keyword>
<reference evidence="10 11" key="1">
    <citation type="journal article" date="2016" name="Nat. Commun.">
        <title>Thousands of microbial genomes shed light on interconnected biogeochemical processes in an aquifer system.</title>
        <authorList>
            <person name="Anantharaman K."/>
            <person name="Brown C.T."/>
            <person name="Hug L.A."/>
            <person name="Sharon I."/>
            <person name="Castelle C.J."/>
            <person name="Probst A.J."/>
            <person name="Thomas B.C."/>
            <person name="Singh A."/>
            <person name="Wilkins M.J."/>
            <person name="Karaoz U."/>
            <person name="Brodie E.L."/>
            <person name="Williams K.H."/>
            <person name="Hubbard S.S."/>
            <person name="Banfield J.F."/>
        </authorList>
    </citation>
    <scope>NUCLEOTIDE SEQUENCE [LARGE SCALE GENOMIC DNA]</scope>
</reference>
<dbReference type="FunFam" id="3.90.930.12:FF:000002">
    <property type="entry name" value="50S ribosomal protein L6"/>
    <property type="match status" value="1"/>
</dbReference>
<dbReference type="PANTHER" id="PTHR11655">
    <property type="entry name" value="60S/50S RIBOSOMAL PROTEIN L6/L9"/>
    <property type="match status" value="1"/>
</dbReference>
<dbReference type="InterPro" id="IPR020040">
    <property type="entry name" value="Ribosomal_uL6_a/b-dom"/>
</dbReference>
<evidence type="ECO:0000256" key="6">
    <source>
        <dbReference type="HAMAP-Rule" id="MF_01365"/>
    </source>
</evidence>
<accession>A0A1F7XWZ4</accession>
<evidence type="ECO:0000313" key="11">
    <source>
        <dbReference type="Proteomes" id="UP000176741"/>
    </source>
</evidence>
<proteinExistence type="inferred from homology"/>
<evidence type="ECO:0000259" key="9">
    <source>
        <dbReference type="Pfam" id="PF00347"/>
    </source>
</evidence>
<dbReference type="PRINTS" id="PR00059">
    <property type="entry name" value="RIBOSOMALL6"/>
</dbReference>
<dbReference type="SUPFAM" id="SSF56053">
    <property type="entry name" value="Ribosomal protein L6"/>
    <property type="match status" value="2"/>
</dbReference>
<gene>
    <name evidence="6" type="primary">rplF</name>
    <name evidence="10" type="ORF">A2771_02160</name>
</gene>
<comment type="subunit">
    <text evidence="6">Part of the 50S ribosomal subunit.</text>
</comment>
<dbReference type="InterPro" id="IPR019906">
    <property type="entry name" value="Ribosomal_uL6_bac-type"/>
</dbReference>
<organism evidence="10 11">
    <name type="scientific">Candidatus Woesebacteria bacterium RIFCSPHIGHO2_01_FULL_38_26b</name>
    <dbReference type="NCBI Taxonomy" id="1802491"/>
    <lineage>
        <taxon>Bacteria</taxon>
        <taxon>Candidatus Woeseibacteriota</taxon>
    </lineage>
</organism>
<dbReference type="Proteomes" id="UP000176741">
    <property type="component" value="Unassembled WGS sequence"/>
</dbReference>
<evidence type="ECO:0000313" key="10">
    <source>
        <dbReference type="EMBL" id="OGM19552.1"/>
    </source>
</evidence>
<evidence type="ECO:0000256" key="2">
    <source>
        <dbReference type="ARBA" id="ARBA00022730"/>
    </source>
</evidence>
<dbReference type="PROSITE" id="PS00525">
    <property type="entry name" value="RIBOSOMAL_L6_1"/>
    <property type="match status" value="1"/>
</dbReference>
<dbReference type="Gene3D" id="3.90.930.12">
    <property type="entry name" value="Ribosomal protein L6, alpha-beta domain"/>
    <property type="match status" value="2"/>
</dbReference>
<dbReference type="GO" id="GO:0019843">
    <property type="term" value="F:rRNA binding"/>
    <property type="evidence" value="ECO:0007669"/>
    <property type="project" value="UniProtKB-UniRule"/>
</dbReference>
<dbReference type="NCBIfam" id="TIGR03654">
    <property type="entry name" value="L6_bact"/>
    <property type="match status" value="1"/>
</dbReference>
<evidence type="ECO:0000256" key="3">
    <source>
        <dbReference type="ARBA" id="ARBA00022884"/>
    </source>
</evidence>
<evidence type="ECO:0000256" key="1">
    <source>
        <dbReference type="ARBA" id="ARBA00009356"/>
    </source>
</evidence>
<dbReference type="Pfam" id="PF00347">
    <property type="entry name" value="Ribosomal_L6"/>
    <property type="match status" value="2"/>
</dbReference>
<dbReference type="GO" id="GO:0003735">
    <property type="term" value="F:structural constituent of ribosome"/>
    <property type="evidence" value="ECO:0007669"/>
    <property type="project" value="UniProtKB-UniRule"/>
</dbReference>
<dbReference type="GO" id="GO:0022625">
    <property type="term" value="C:cytosolic large ribosomal subunit"/>
    <property type="evidence" value="ECO:0007669"/>
    <property type="project" value="UniProtKB-UniRule"/>
</dbReference>
<feature type="domain" description="Large ribosomal subunit protein uL6 alpha-beta" evidence="9">
    <location>
        <begin position="11"/>
        <end position="82"/>
    </location>
</feature>
<dbReference type="EMBL" id="MGGD01000065">
    <property type="protein sequence ID" value="OGM19552.1"/>
    <property type="molecule type" value="Genomic_DNA"/>
</dbReference>
<dbReference type="PANTHER" id="PTHR11655:SF14">
    <property type="entry name" value="LARGE RIBOSOMAL SUBUNIT PROTEIN UL6M"/>
    <property type="match status" value="1"/>
</dbReference>
<keyword evidence="5 6" id="KW-0687">Ribonucleoprotein</keyword>
<dbReference type="AlphaFoldDB" id="A0A1F7XWZ4"/>
<comment type="similarity">
    <text evidence="1 6 7">Belongs to the universal ribosomal protein uL6 family.</text>
</comment>
<evidence type="ECO:0000256" key="5">
    <source>
        <dbReference type="ARBA" id="ARBA00023274"/>
    </source>
</evidence>
<evidence type="ECO:0000256" key="8">
    <source>
        <dbReference type="RuleBase" id="RU003870"/>
    </source>
</evidence>
<dbReference type="InterPro" id="IPR000702">
    <property type="entry name" value="Ribosomal_uL6-like"/>
</dbReference>
<dbReference type="PIRSF" id="PIRSF002162">
    <property type="entry name" value="Ribosomal_L6"/>
    <property type="match status" value="1"/>
</dbReference>
<keyword evidence="2 6" id="KW-0699">rRNA-binding</keyword>
<evidence type="ECO:0000256" key="7">
    <source>
        <dbReference type="RuleBase" id="RU003869"/>
    </source>
</evidence>